<gene>
    <name evidence="10" type="ORF">DS031_20520</name>
</gene>
<keyword evidence="6 10" id="KW-0067">ATP-binding</keyword>
<dbReference type="RefSeq" id="WP_113808064.1">
    <property type="nucleotide sequence ID" value="NZ_QOCW01000030.1"/>
</dbReference>
<keyword evidence="5" id="KW-0547">Nucleotide-binding</keyword>
<dbReference type="InterPro" id="IPR003593">
    <property type="entry name" value="AAA+_ATPase"/>
</dbReference>
<evidence type="ECO:0000313" key="11">
    <source>
        <dbReference type="Proteomes" id="UP000253314"/>
    </source>
</evidence>
<evidence type="ECO:0000256" key="7">
    <source>
        <dbReference type="ARBA" id="ARBA00022967"/>
    </source>
</evidence>
<comment type="similarity">
    <text evidence="2">Belongs to the ABC transporter superfamily.</text>
</comment>
<dbReference type="InterPro" id="IPR030947">
    <property type="entry name" value="EcfA_1"/>
</dbReference>
<evidence type="ECO:0000256" key="5">
    <source>
        <dbReference type="ARBA" id="ARBA00022741"/>
    </source>
</evidence>
<dbReference type="Proteomes" id="UP000253314">
    <property type="component" value="Unassembled WGS sequence"/>
</dbReference>
<accession>A0A366XRN1</accession>
<keyword evidence="3" id="KW-0813">Transport</keyword>
<dbReference type="InterPro" id="IPR003439">
    <property type="entry name" value="ABC_transporter-like_ATP-bd"/>
</dbReference>
<dbReference type="SUPFAM" id="SSF52540">
    <property type="entry name" value="P-loop containing nucleoside triphosphate hydrolases"/>
    <property type="match status" value="1"/>
</dbReference>
<comment type="subcellular location">
    <subcellularLocation>
        <location evidence="1">Cell membrane</location>
        <topology evidence="1">Peripheral membrane protein</topology>
    </subcellularLocation>
</comment>
<dbReference type="PANTHER" id="PTHR43553:SF24">
    <property type="entry name" value="ENERGY-COUPLING FACTOR TRANSPORTER ATP-BINDING PROTEIN ECFA1"/>
    <property type="match status" value="1"/>
</dbReference>
<dbReference type="NCBIfam" id="NF010156">
    <property type="entry name" value="PRK13635.1"/>
    <property type="match status" value="1"/>
</dbReference>
<dbReference type="OrthoDB" id="9784332at2"/>
<dbReference type="GO" id="GO:0043190">
    <property type="term" value="C:ATP-binding cassette (ABC) transporter complex"/>
    <property type="evidence" value="ECO:0007669"/>
    <property type="project" value="TreeGrafter"/>
</dbReference>
<proteinExistence type="inferred from homology"/>
<evidence type="ECO:0000256" key="4">
    <source>
        <dbReference type="ARBA" id="ARBA00022475"/>
    </source>
</evidence>
<dbReference type="PROSITE" id="PS00211">
    <property type="entry name" value="ABC_TRANSPORTER_1"/>
    <property type="match status" value="1"/>
</dbReference>
<reference evidence="10 11" key="1">
    <citation type="submission" date="2018-07" db="EMBL/GenBank/DDBJ databases">
        <title>Lottiidibacillus patelloidae gen. nov., sp. nov., isolated from the intestinal tract of a marine limpet and the reclassification of B. taeanensis BH030017T, B. algicola KMM 3737T and B. hwajinpoensis SW-72T as genus Lottiidibacillus.</title>
        <authorList>
            <person name="Liu R."/>
            <person name="Huang Z."/>
        </authorList>
    </citation>
    <scope>NUCLEOTIDE SEQUENCE [LARGE SCALE GENOMIC DNA]</scope>
    <source>
        <strain evidence="10 11">BH030017</strain>
    </source>
</reference>
<dbReference type="PROSITE" id="PS50893">
    <property type="entry name" value="ABC_TRANSPORTER_2"/>
    <property type="match status" value="1"/>
</dbReference>
<dbReference type="InterPro" id="IPR027417">
    <property type="entry name" value="P-loop_NTPase"/>
</dbReference>
<name>A0A366XRN1_9BACI</name>
<dbReference type="GO" id="GO:0005524">
    <property type="term" value="F:ATP binding"/>
    <property type="evidence" value="ECO:0007669"/>
    <property type="project" value="UniProtKB-KW"/>
</dbReference>
<evidence type="ECO:0000256" key="3">
    <source>
        <dbReference type="ARBA" id="ARBA00022448"/>
    </source>
</evidence>
<evidence type="ECO:0000256" key="8">
    <source>
        <dbReference type="ARBA" id="ARBA00023136"/>
    </source>
</evidence>
<dbReference type="PANTHER" id="PTHR43553">
    <property type="entry name" value="HEAVY METAL TRANSPORTER"/>
    <property type="match status" value="1"/>
</dbReference>
<sequence length="279" mass="31465">MKKLVTIEDLHFRYQEDADWSLKGVNLSIYKGEWLAIVGHNGSGKSTLAKHLNGLLIPQKGTVAVEGFYTNNSDDIWEIRRRIGMVFQNPDNQFVGTSVRDDVAFGLENIGVPREEMIERITASIEKVKMTAFLDQEPHHLSGGQKQRVAIAGIIALKPSLIVLDEAASMLDPMGRQEVIEVVRQLNRTENITVISITHDLEEAAEADRMIVMNKGKLLMEGTPREVFRQGEKLQEIGLDLPFSIKLKNSLKKRGIQLEEEHLTQEELVEALWTLKSQT</sequence>
<evidence type="ECO:0000256" key="1">
    <source>
        <dbReference type="ARBA" id="ARBA00004202"/>
    </source>
</evidence>
<dbReference type="InterPro" id="IPR017871">
    <property type="entry name" value="ABC_transporter-like_CS"/>
</dbReference>
<keyword evidence="4" id="KW-1003">Cell membrane</keyword>
<dbReference type="GO" id="GO:0042626">
    <property type="term" value="F:ATPase-coupled transmembrane transporter activity"/>
    <property type="evidence" value="ECO:0007669"/>
    <property type="project" value="TreeGrafter"/>
</dbReference>
<evidence type="ECO:0000256" key="2">
    <source>
        <dbReference type="ARBA" id="ARBA00005417"/>
    </source>
</evidence>
<dbReference type="GO" id="GO:0016887">
    <property type="term" value="F:ATP hydrolysis activity"/>
    <property type="evidence" value="ECO:0007669"/>
    <property type="project" value="InterPro"/>
</dbReference>
<evidence type="ECO:0000259" key="9">
    <source>
        <dbReference type="PROSITE" id="PS50893"/>
    </source>
</evidence>
<dbReference type="Gene3D" id="3.40.50.300">
    <property type="entry name" value="P-loop containing nucleotide triphosphate hydrolases"/>
    <property type="match status" value="1"/>
</dbReference>
<dbReference type="GO" id="GO:0015087">
    <property type="term" value="F:cobalt ion transmembrane transporter activity"/>
    <property type="evidence" value="ECO:0007669"/>
    <property type="project" value="UniProtKB-ARBA"/>
</dbReference>
<dbReference type="NCBIfam" id="TIGR04520">
    <property type="entry name" value="ECF_ATPase_1"/>
    <property type="match status" value="1"/>
</dbReference>
<dbReference type="SMART" id="SM00382">
    <property type="entry name" value="AAA"/>
    <property type="match status" value="1"/>
</dbReference>
<protein>
    <submittedName>
        <fullName evidence="10">Energy-coupling factor ABC transporter ATP-binding protein</fullName>
    </submittedName>
</protein>
<evidence type="ECO:0000256" key="6">
    <source>
        <dbReference type="ARBA" id="ARBA00022840"/>
    </source>
</evidence>
<keyword evidence="8" id="KW-0472">Membrane</keyword>
<comment type="caution">
    <text evidence="10">The sequence shown here is derived from an EMBL/GenBank/DDBJ whole genome shotgun (WGS) entry which is preliminary data.</text>
</comment>
<keyword evidence="11" id="KW-1185">Reference proteome</keyword>
<dbReference type="NCBIfam" id="NF010167">
    <property type="entry name" value="PRK13648.1"/>
    <property type="match status" value="1"/>
</dbReference>
<evidence type="ECO:0000313" key="10">
    <source>
        <dbReference type="EMBL" id="RBW67785.1"/>
    </source>
</evidence>
<feature type="domain" description="ABC transporter" evidence="9">
    <location>
        <begin position="5"/>
        <end position="240"/>
    </location>
</feature>
<dbReference type="InterPro" id="IPR050095">
    <property type="entry name" value="ECF_ABC_transporter_ATP-bd"/>
</dbReference>
<keyword evidence="7" id="KW-1278">Translocase</keyword>
<dbReference type="InterPro" id="IPR015856">
    <property type="entry name" value="ABC_transpr_CbiO/EcfA_su"/>
</dbReference>
<dbReference type="FunFam" id="3.40.50.300:FF:000224">
    <property type="entry name" value="Energy-coupling factor transporter ATP-binding protein EcfA"/>
    <property type="match status" value="1"/>
</dbReference>
<organism evidence="10 11">
    <name type="scientific">Bacillus taeanensis</name>
    <dbReference type="NCBI Taxonomy" id="273032"/>
    <lineage>
        <taxon>Bacteria</taxon>
        <taxon>Bacillati</taxon>
        <taxon>Bacillota</taxon>
        <taxon>Bacilli</taxon>
        <taxon>Bacillales</taxon>
        <taxon>Bacillaceae</taxon>
        <taxon>Bacillus</taxon>
    </lineage>
</organism>
<dbReference type="EMBL" id="QOCW01000030">
    <property type="protein sequence ID" value="RBW67785.1"/>
    <property type="molecule type" value="Genomic_DNA"/>
</dbReference>
<dbReference type="Pfam" id="PF00005">
    <property type="entry name" value="ABC_tran"/>
    <property type="match status" value="1"/>
</dbReference>
<dbReference type="AlphaFoldDB" id="A0A366XRN1"/>
<dbReference type="CDD" id="cd03225">
    <property type="entry name" value="ABC_cobalt_CbiO_domain1"/>
    <property type="match status" value="1"/>
</dbReference>